<gene>
    <name evidence="2" type="ORF">DUNSADRAFT_9135</name>
</gene>
<keyword evidence="3" id="KW-1185">Reference proteome</keyword>
<evidence type="ECO:0000313" key="2">
    <source>
        <dbReference type="EMBL" id="KAF5834268.1"/>
    </source>
</evidence>
<evidence type="ECO:0000256" key="1">
    <source>
        <dbReference type="SAM" id="MobiDB-lite"/>
    </source>
</evidence>
<name>A0ABQ7GI40_DUNSA</name>
<dbReference type="Proteomes" id="UP000815325">
    <property type="component" value="Unassembled WGS sequence"/>
</dbReference>
<feature type="region of interest" description="Disordered" evidence="1">
    <location>
        <begin position="1"/>
        <end position="58"/>
    </location>
</feature>
<feature type="region of interest" description="Disordered" evidence="1">
    <location>
        <begin position="91"/>
        <end position="118"/>
    </location>
</feature>
<dbReference type="InterPro" id="IPR011990">
    <property type="entry name" value="TPR-like_helical_dom_sf"/>
</dbReference>
<proteinExistence type="predicted"/>
<sequence length="385" mass="39843">MIPDLPVAPGDPGFGGAGDEDAEGAPSTGAQTQQLQRQEQQRGRRRKRHVVEVDMWGPWAEASLASVPSPLSSAASASAAAAAAAAAAGPPSAAAPLSQAPVTPGQGVRAGEAVGEPPGQQLHALSISVQQQQREAGSSATNCVSPCPTHPSVRTLPQQQQQQQQQLDVGSMAVEVGALEALVVHAEMLMKHAGGGCAQAVMVLLQGLARADCFAVRSATAPPAAPSMAGSVEPNSGVEAHYGSLREKPAQPGAAGAPSAAPPTAAAVSKSPLLVALGPLHALRIRLAATLMRAAVEEGNSWTIALQAARTLTPLYEQLYPPVWPNLGLHFAQHAKLAMFLEQPAEAAQLAERALRILSVTHSGRDICVEVARIRWEAQQESRER</sequence>
<dbReference type="Gene3D" id="1.25.40.10">
    <property type="entry name" value="Tetratricopeptide repeat domain"/>
    <property type="match status" value="1"/>
</dbReference>
<dbReference type="EMBL" id="MU069766">
    <property type="protein sequence ID" value="KAF5834268.1"/>
    <property type="molecule type" value="Genomic_DNA"/>
</dbReference>
<accession>A0ABQ7GI40</accession>
<comment type="caution">
    <text evidence="2">The sequence shown here is derived from an EMBL/GenBank/DDBJ whole genome shotgun (WGS) entry which is preliminary data.</text>
</comment>
<organism evidence="2 3">
    <name type="scientific">Dunaliella salina</name>
    <name type="common">Green alga</name>
    <name type="synonym">Protococcus salinus</name>
    <dbReference type="NCBI Taxonomy" id="3046"/>
    <lineage>
        <taxon>Eukaryota</taxon>
        <taxon>Viridiplantae</taxon>
        <taxon>Chlorophyta</taxon>
        <taxon>core chlorophytes</taxon>
        <taxon>Chlorophyceae</taxon>
        <taxon>CS clade</taxon>
        <taxon>Chlamydomonadales</taxon>
        <taxon>Dunaliellaceae</taxon>
        <taxon>Dunaliella</taxon>
    </lineage>
</organism>
<evidence type="ECO:0000313" key="3">
    <source>
        <dbReference type="Proteomes" id="UP000815325"/>
    </source>
</evidence>
<reference evidence="2" key="1">
    <citation type="submission" date="2017-08" db="EMBL/GenBank/DDBJ databases">
        <authorList>
            <person name="Polle J.E."/>
            <person name="Barry K."/>
            <person name="Cushman J."/>
            <person name="Schmutz J."/>
            <person name="Tran D."/>
            <person name="Hathwaick L.T."/>
            <person name="Yim W.C."/>
            <person name="Jenkins J."/>
            <person name="Mckie-Krisberg Z.M."/>
            <person name="Prochnik S."/>
            <person name="Lindquist E."/>
            <person name="Dockter R.B."/>
            <person name="Adam C."/>
            <person name="Molina H."/>
            <person name="Bunkerborg J."/>
            <person name="Jin E."/>
            <person name="Buchheim M."/>
            <person name="Magnuson J."/>
        </authorList>
    </citation>
    <scope>NUCLEOTIDE SEQUENCE</scope>
    <source>
        <strain evidence="2">CCAP 19/18</strain>
    </source>
</reference>
<feature type="compositionally biased region" description="Low complexity" evidence="1">
    <location>
        <begin position="91"/>
        <end position="101"/>
    </location>
</feature>
<protein>
    <submittedName>
        <fullName evidence="2">Uncharacterized protein</fullName>
    </submittedName>
</protein>